<dbReference type="AlphaFoldDB" id="A0A6J6Q2N5"/>
<reference evidence="1" key="1">
    <citation type="submission" date="2020-05" db="EMBL/GenBank/DDBJ databases">
        <authorList>
            <person name="Chiriac C."/>
            <person name="Salcher M."/>
            <person name="Ghai R."/>
            <person name="Kavagutti S V."/>
        </authorList>
    </citation>
    <scope>NUCLEOTIDE SEQUENCE</scope>
</reference>
<protein>
    <submittedName>
        <fullName evidence="1">Unannotated protein</fullName>
    </submittedName>
</protein>
<dbReference type="EMBL" id="CAEZXP010000005">
    <property type="protein sequence ID" value="CAB4703068.1"/>
    <property type="molecule type" value="Genomic_DNA"/>
</dbReference>
<gene>
    <name evidence="1" type="ORF">UFOPK2399_01482</name>
</gene>
<proteinExistence type="predicted"/>
<accession>A0A6J6Q2N5</accession>
<evidence type="ECO:0000313" key="1">
    <source>
        <dbReference type="EMBL" id="CAB4703068.1"/>
    </source>
</evidence>
<sequence>MPGHTRWSDVRHKRTGSFEFTVEIETEPGVAELTGDALDQMLDTLEEGRILRAPSLGVDDTKLSWTGIFQVWADSIGAATTIAEAQFIAAIPSEHPVAIDRVIVQRERIDH</sequence>
<organism evidence="1">
    <name type="scientific">freshwater metagenome</name>
    <dbReference type="NCBI Taxonomy" id="449393"/>
    <lineage>
        <taxon>unclassified sequences</taxon>
        <taxon>metagenomes</taxon>
        <taxon>ecological metagenomes</taxon>
    </lineage>
</organism>
<name>A0A6J6Q2N5_9ZZZZ</name>